<accession>A0ABN6LK49</accession>
<reference evidence="1 2" key="1">
    <citation type="submission" date="2021-12" db="EMBL/GenBank/DDBJ databases">
        <title>Genome sequencing of bacteria with rrn-lacking chromosome and rrn-plasmid.</title>
        <authorList>
            <person name="Anda M."/>
            <person name="Iwasaki W."/>
        </authorList>
    </citation>
    <scope>NUCLEOTIDE SEQUENCE [LARGE SCALE GENOMIC DNA]</scope>
    <source>
        <strain evidence="1 2">NBRC 101262</strain>
        <plasmid evidence="1 2">pPP8</plasmid>
    </source>
</reference>
<dbReference type="EMBL" id="AP025300">
    <property type="protein sequence ID" value="BDD02308.1"/>
    <property type="molecule type" value="Genomic_DNA"/>
</dbReference>
<evidence type="ECO:0000313" key="2">
    <source>
        <dbReference type="Proteomes" id="UP001354989"/>
    </source>
</evidence>
<sequence>MGSLAKSSDGAFQKLKVEVFGGNWHYRALGTRNYLIWVRD</sequence>
<gene>
    <name evidence="1" type="ORF">PEPS_45880</name>
</gene>
<dbReference type="Proteomes" id="UP001354989">
    <property type="component" value="Plasmid pPP8"/>
</dbReference>
<name>A0ABN6LK49_9BACT</name>
<keyword evidence="1" id="KW-0614">Plasmid</keyword>
<geneLocation type="plasmid" evidence="1 2">
    <name>pPP8</name>
</geneLocation>
<organism evidence="1 2">
    <name type="scientific">Persicobacter psychrovividus</name>
    <dbReference type="NCBI Taxonomy" id="387638"/>
    <lineage>
        <taxon>Bacteria</taxon>
        <taxon>Pseudomonadati</taxon>
        <taxon>Bacteroidota</taxon>
        <taxon>Cytophagia</taxon>
        <taxon>Cytophagales</taxon>
        <taxon>Persicobacteraceae</taxon>
        <taxon>Persicobacter</taxon>
    </lineage>
</organism>
<protein>
    <submittedName>
        <fullName evidence="1">Uncharacterized protein</fullName>
    </submittedName>
</protein>
<evidence type="ECO:0000313" key="1">
    <source>
        <dbReference type="EMBL" id="BDD02308.1"/>
    </source>
</evidence>
<keyword evidence="2" id="KW-1185">Reference proteome</keyword>
<proteinExistence type="predicted"/>